<evidence type="ECO:0000313" key="1">
    <source>
        <dbReference type="EMBL" id="CAG8777512.1"/>
    </source>
</evidence>
<accession>A0ABN7VJA1</accession>
<dbReference type="Gene3D" id="3.60.130.30">
    <property type="match status" value="1"/>
</dbReference>
<comment type="caution">
    <text evidence="1">The sequence shown here is derived from an EMBL/GenBank/DDBJ whole genome shotgun (WGS) entry which is preliminary data.</text>
</comment>
<gene>
    <name evidence="1" type="ORF">GMARGA_LOCUS19261</name>
</gene>
<proteinExistence type="predicted"/>
<dbReference type="EMBL" id="CAJVQB010015939">
    <property type="protein sequence ID" value="CAG8777512.1"/>
    <property type="molecule type" value="Genomic_DNA"/>
</dbReference>
<keyword evidence="2" id="KW-1185">Reference proteome</keyword>
<reference evidence="1 2" key="1">
    <citation type="submission" date="2021-06" db="EMBL/GenBank/DDBJ databases">
        <authorList>
            <person name="Kallberg Y."/>
            <person name="Tangrot J."/>
            <person name="Rosling A."/>
        </authorList>
    </citation>
    <scope>NUCLEOTIDE SEQUENCE [LARGE SCALE GENOMIC DNA]</scope>
    <source>
        <strain evidence="1 2">120-4 pot B 10/14</strain>
    </source>
</reference>
<evidence type="ECO:0000313" key="2">
    <source>
        <dbReference type="Proteomes" id="UP000789901"/>
    </source>
</evidence>
<dbReference type="Proteomes" id="UP000789901">
    <property type="component" value="Unassembled WGS sequence"/>
</dbReference>
<feature type="non-terminal residue" evidence="1">
    <location>
        <position position="1"/>
    </location>
</feature>
<name>A0ABN7VJA1_GIGMA</name>
<organism evidence="1 2">
    <name type="scientific">Gigaspora margarita</name>
    <dbReference type="NCBI Taxonomy" id="4874"/>
    <lineage>
        <taxon>Eukaryota</taxon>
        <taxon>Fungi</taxon>
        <taxon>Fungi incertae sedis</taxon>
        <taxon>Mucoromycota</taxon>
        <taxon>Glomeromycotina</taxon>
        <taxon>Glomeromycetes</taxon>
        <taxon>Diversisporales</taxon>
        <taxon>Gigasporaceae</taxon>
        <taxon>Gigaspora</taxon>
    </lineage>
</organism>
<sequence>SDLKSTNPLQSSIFVDPKFIFFEKLLEKKHQKEDQYNINSEIDKILSPQTVQTIPSFFEQMEAQKKPLEHYDIPNAFQRNTTDKLIIADKTTKNVMIDFYTLSNPVVANNSKVVVDHYYQHTCHNPQHQSKGFKKQIAETFGAFTSSNNELYTTANMASSHNKNYQQCVNDLIQGLQLLSNAINNYFQKAYPILYMKMKKLDLDPKDHQNTLCIVCPLGSFEGGQLVFPELKLAIHAKQG</sequence>
<protein>
    <submittedName>
        <fullName evidence="1">20058_t:CDS:1</fullName>
    </submittedName>
</protein>